<dbReference type="GO" id="GO:0007411">
    <property type="term" value="P:axon guidance"/>
    <property type="evidence" value="ECO:0007669"/>
    <property type="project" value="TreeGrafter"/>
</dbReference>
<evidence type="ECO:0000256" key="2">
    <source>
        <dbReference type="PROSITE-ProRule" id="PRU00352"/>
    </source>
</evidence>
<dbReference type="GO" id="GO:0071526">
    <property type="term" value="P:semaphorin-plexin signaling pathway"/>
    <property type="evidence" value="ECO:0007669"/>
    <property type="project" value="TreeGrafter"/>
</dbReference>
<reference evidence="4 5" key="1">
    <citation type="submission" date="2014-07" db="EMBL/GenBank/DDBJ databases">
        <title>Genomic and transcriptomic analysis on Apis cerana provide comprehensive insights into honey bee biology.</title>
        <authorList>
            <person name="Diao Q."/>
            <person name="Sun L."/>
            <person name="Zheng H."/>
            <person name="Zheng H."/>
            <person name="Xu S."/>
            <person name="Wang S."/>
            <person name="Zeng Z."/>
            <person name="Hu F."/>
            <person name="Su S."/>
            <person name="Wu J."/>
        </authorList>
    </citation>
    <scope>NUCLEOTIDE SEQUENCE [LARGE SCALE GENOMIC DNA]</scope>
    <source>
        <tissue evidence="4">Pupae without intestine</tissue>
    </source>
</reference>
<dbReference type="OrthoDB" id="9988752at2759"/>
<dbReference type="SUPFAM" id="SSF101912">
    <property type="entry name" value="Sema domain"/>
    <property type="match status" value="1"/>
</dbReference>
<dbReference type="GO" id="GO:0030215">
    <property type="term" value="F:semaphorin receptor binding"/>
    <property type="evidence" value="ECO:0007669"/>
    <property type="project" value="InterPro"/>
</dbReference>
<evidence type="ECO:0000256" key="1">
    <source>
        <dbReference type="ARBA" id="ARBA00022782"/>
    </source>
</evidence>
<dbReference type="EMBL" id="KZ288309">
    <property type="protein sequence ID" value="PBC28684.1"/>
    <property type="molecule type" value="Genomic_DNA"/>
</dbReference>
<dbReference type="GO" id="GO:0045499">
    <property type="term" value="F:chemorepellent activity"/>
    <property type="evidence" value="ECO:0007669"/>
    <property type="project" value="TreeGrafter"/>
</dbReference>
<sequence>MKWKAPLADFVSAVAHPALTEGQLYAATVADFSGGEPLIHRDKIRTERSDLNQLNGPNFVSSFAYEDYVFFFYRETAVEYMNCGKAVYSRVGRVCQHDKGGPHAFNDRWTSFLKARLNCSVPGEYPFYFNEIRENGTDYISSEKVPTLIEKCQKTWNNTKEH</sequence>
<dbReference type="PANTHER" id="PTHR11036:SF131">
    <property type="entry name" value="MIP07328P"/>
    <property type="match status" value="1"/>
</dbReference>
<dbReference type="InterPro" id="IPR036352">
    <property type="entry name" value="Semap_dom_sf"/>
</dbReference>
<dbReference type="Proteomes" id="UP000242457">
    <property type="component" value="Unassembled WGS sequence"/>
</dbReference>
<dbReference type="AlphaFoldDB" id="A0A2A3EB35"/>
<feature type="domain" description="Sema" evidence="3">
    <location>
        <begin position="1"/>
        <end position="162"/>
    </location>
</feature>
<dbReference type="InterPro" id="IPR001627">
    <property type="entry name" value="Semap_dom"/>
</dbReference>
<dbReference type="PROSITE" id="PS51004">
    <property type="entry name" value="SEMA"/>
    <property type="match status" value="1"/>
</dbReference>
<organism evidence="4 5">
    <name type="scientific">Apis cerana cerana</name>
    <name type="common">Oriental honeybee</name>
    <dbReference type="NCBI Taxonomy" id="94128"/>
    <lineage>
        <taxon>Eukaryota</taxon>
        <taxon>Metazoa</taxon>
        <taxon>Ecdysozoa</taxon>
        <taxon>Arthropoda</taxon>
        <taxon>Hexapoda</taxon>
        <taxon>Insecta</taxon>
        <taxon>Pterygota</taxon>
        <taxon>Neoptera</taxon>
        <taxon>Endopterygota</taxon>
        <taxon>Hymenoptera</taxon>
        <taxon>Apocrita</taxon>
        <taxon>Aculeata</taxon>
        <taxon>Apoidea</taxon>
        <taxon>Anthophila</taxon>
        <taxon>Apidae</taxon>
        <taxon>Apis</taxon>
    </lineage>
</organism>
<dbReference type="Gene3D" id="2.130.10.10">
    <property type="entry name" value="YVTN repeat-like/Quinoprotein amine dehydrogenase"/>
    <property type="match status" value="1"/>
</dbReference>
<dbReference type="InterPro" id="IPR015943">
    <property type="entry name" value="WD40/YVTN_repeat-like_dom_sf"/>
</dbReference>
<keyword evidence="1" id="KW-0221">Differentiation</keyword>
<evidence type="ECO:0000313" key="5">
    <source>
        <dbReference type="Proteomes" id="UP000242457"/>
    </source>
</evidence>
<gene>
    <name evidence="4" type="ORF">APICC_08124</name>
</gene>
<dbReference type="GO" id="GO:0005886">
    <property type="term" value="C:plasma membrane"/>
    <property type="evidence" value="ECO:0007669"/>
    <property type="project" value="TreeGrafter"/>
</dbReference>
<evidence type="ECO:0000259" key="3">
    <source>
        <dbReference type="PROSITE" id="PS51004"/>
    </source>
</evidence>
<dbReference type="InterPro" id="IPR027231">
    <property type="entry name" value="Semaphorin"/>
</dbReference>
<name>A0A2A3EB35_APICC</name>
<evidence type="ECO:0000313" key="4">
    <source>
        <dbReference type="EMBL" id="PBC28684.1"/>
    </source>
</evidence>
<dbReference type="PANTHER" id="PTHR11036">
    <property type="entry name" value="SEMAPHORIN"/>
    <property type="match status" value="1"/>
</dbReference>
<protein>
    <submittedName>
        <fullName evidence="4">Semaphorin-1A</fullName>
    </submittedName>
</protein>
<accession>A0A2A3EB35</accession>
<proteinExistence type="predicted"/>
<comment type="caution">
    <text evidence="2">Lacks conserved residue(s) required for the propagation of feature annotation.</text>
</comment>
<keyword evidence="5" id="KW-1185">Reference proteome</keyword>
<dbReference type="STRING" id="94128.A0A2A3EB35"/>
<dbReference type="GO" id="GO:0030335">
    <property type="term" value="P:positive regulation of cell migration"/>
    <property type="evidence" value="ECO:0007669"/>
    <property type="project" value="TreeGrafter"/>
</dbReference>